<keyword evidence="3" id="KW-0732">Signal</keyword>
<feature type="signal peptide" evidence="3">
    <location>
        <begin position="1"/>
        <end position="22"/>
    </location>
</feature>
<feature type="coiled-coil region" evidence="1">
    <location>
        <begin position="37"/>
        <end position="64"/>
    </location>
</feature>
<dbReference type="STRING" id="1121301.SAMN02745912_00274"/>
<keyword evidence="2" id="KW-0812">Transmembrane</keyword>
<proteinExistence type="predicted"/>
<accession>A0A1M6K5X2</accession>
<dbReference type="EMBL" id="FRAG01000002">
    <property type="protein sequence ID" value="SHJ54257.1"/>
    <property type="molecule type" value="Genomic_DNA"/>
</dbReference>
<evidence type="ECO:0000313" key="4">
    <source>
        <dbReference type="EMBL" id="SHJ54257.1"/>
    </source>
</evidence>
<dbReference type="RefSeq" id="WP_073146589.1">
    <property type="nucleotide sequence ID" value="NZ_FRAG01000002.1"/>
</dbReference>
<protein>
    <submittedName>
        <fullName evidence="4">Uncharacterized protein</fullName>
    </submittedName>
</protein>
<keyword evidence="2" id="KW-1133">Transmembrane helix</keyword>
<reference evidence="4 5" key="1">
    <citation type="submission" date="2016-11" db="EMBL/GenBank/DDBJ databases">
        <authorList>
            <person name="Jaros S."/>
            <person name="Januszkiewicz K."/>
            <person name="Wedrychowicz H."/>
        </authorList>
    </citation>
    <scope>NUCLEOTIDE SEQUENCE [LARGE SCALE GENOMIC DNA]</scope>
    <source>
        <strain evidence="4 5">DSM 15212</strain>
    </source>
</reference>
<feature type="chain" id="PRO_5012183899" evidence="3">
    <location>
        <begin position="23"/>
        <end position="98"/>
    </location>
</feature>
<dbReference type="AlphaFoldDB" id="A0A1M6K5X2"/>
<keyword evidence="2" id="KW-0472">Membrane</keyword>
<evidence type="ECO:0000256" key="3">
    <source>
        <dbReference type="SAM" id="SignalP"/>
    </source>
</evidence>
<name>A0A1M6K5X2_PARC5</name>
<gene>
    <name evidence="4" type="ORF">SAMN02745912_00274</name>
</gene>
<evidence type="ECO:0000256" key="2">
    <source>
        <dbReference type="SAM" id="Phobius"/>
    </source>
</evidence>
<sequence>MKHRILLITIMIIALSSSMIYASEPSPSSDVNVYVDMDSVVDELVKIQEQIAEIQTEIDDNEQYLISVSKYMILSFFVISITAGYYIGYSLAKTKIGR</sequence>
<keyword evidence="1" id="KW-0175">Coiled coil</keyword>
<dbReference type="Proteomes" id="UP000184465">
    <property type="component" value="Unassembled WGS sequence"/>
</dbReference>
<feature type="transmembrane region" description="Helical" evidence="2">
    <location>
        <begin position="71"/>
        <end position="92"/>
    </location>
</feature>
<evidence type="ECO:0000313" key="5">
    <source>
        <dbReference type="Proteomes" id="UP000184465"/>
    </source>
</evidence>
<evidence type="ECO:0000256" key="1">
    <source>
        <dbReference type="SAM" id="Coils"/>
    </source>
</evidence>
<organism evidence="4 5">
    <name type="scientific">Paramaledivibacter caminithermalis (strain DSM 15212 / CIP 107654 / DViRD3)</name>
    <name type="common">Clostridium caminithermale</name>
    <dbReference type="NCBI Taxonomy" id="1121301"/>
    <lineage>
        <taxon>Bacteria</taxon>
        <taxon>Bacillati</taxon>
        <taxon>Bacillota</taxon>
        <taxon>Clostridia</taxon>
        <taxon>Peptostreptococcales</taxon>
        <taxon>Caminicellaceae</taxon>
        <taxon>Paramaledivibacter</taxon>
    </lineage>
</organism>
<keyword evidence="5" id="KW-1185">Reference proteome</keyword>